<gene>
    <name evidence="5" type="ORF">AK812_SmicGene19883</name>
</gene>
<dbReference type="OrthoDB" id="407658at2759"/>
<name>A0A1Q9DRE2_SYMMI</name>
<dbReference type="GO" id="GO:0016757">
    <property type="term" value="F:glycosyltransferase activity"/>
    <property type="evidence" value="ECO:0007669"/>
    <property type="project" value="UniProtKB-KW"/>
</dbReference>
<dbReference type="Gene3D" id="3.90.550.10">
    <property type="entry name" value="Spore Coat Polysaccharide Biosynthesis Protein SpsA, Chain A"/>
    <property type="match status" value="1"/>
</dbReference>
<keyword evidence="2" id="KW-0328">Glycosyltransferase</keyword>
<evidence type="ECO:0000313" key="5">
    <source>
        <dbReference type="EMBL" id="OLP97743.1"/>
    </source>
</evidence>
<dbReference type="InterPro" id="IPR008630">
    <property type="entry name" value="Glyco_trans_34"/>
</dbReference>
<evidence type="ECO:0000313" key="6">
    <source>
        <dbReference type="Proteomes" id="UP000186817"/>
    </source>
</evidence>
<dbReference type="Proteomes" id="UP000186817">
    <property type="component" value="Unassembled WGS sequence"/>
</dbReference>
<dbReference type="GO" id="GO:0009982">
    <property type="term" value="F:pseudouridine synthase activity"/>
    <property type="evidence" value="ECO:0007669"/>
    <property type="project" value="InterPro"/>
</dbReference>
<feature type="signal peptide" evidence="4">
    <location>
        <begin position="1"/>
        <end position="22"/>
    </location>
</feature>
<proteinExistence type="inferred from homology"/>
<dbReference type="InterPro" id="IPR020103">
    <property type="entry name" value="PsdUridine_synth_cat_dom_sf"/>
</dbReference>
<dbReference type="EMBL" id="LSRX01000423">
    <property type="protein sequence ID" value="OLP97743.1"/>
    <property type="molecule type" value="Genomic_DNA"/>
</dbReference>
<comment type="similarity">
    <text evidence="1">Belongs to the glycosyltransferase 34 family.</text>
</comment>
<dbReference type="PANTHER" id="PTHR31306">
    <property type="entry name" value="ALPHA-1,6-MANNOSYLTRANSFERASE MNN11-RELATED"/>
    <property type="match status" value="1"/>
</dbReference>
<accession>A0A1Q9DRE2</accession>
<dbReference type="GO" id="GO:0006487">
    <property type="term" value="P:protein N-linked glycosylation"/>
    <property type="evidence" value="ECO:0007669"/>
    <property type="project" value="TreeGrafter"/>
</dbReference>
<dbReference type="AlphaFoldDB" id="A0A1Q9DRE2"/>
<keyword evidence="6" id="KW-1185">Reference proteome</keyword>
<comment type="caution">
    <text evidence="5">The sequence shown here is derived from an EMBL/GenBank/DDBJ whole genome shotgun (WGS) entry which is preliminary data.</text>
</comment>
<dbReference type="SUPFAM" id="SSF55120">
    <property type="entry name" value="Pseudouridine synthase"/>
    <property type="match status" value="1"/>
</dbReference>
<evidence type="ECO:0000256" key="2">
    <source>
        <dbReference type="ARBA" id="ARBA00022676"/>
    </source>
</evidence>
<reference evidence="5 6" key="1">
    <citation type="submission" date="2016-02" db="EMBL/GenBank/DDBJ databases">
        <title>Genome analysis of coral dinoflagellate symbionts highlights evolutionary adaptations to a symbiotic lifestyle.</title>
        <authorList>
            <person name="Aranda M."/>
            <person name="Li Y."/>
            <person name="Liew Y.J."/>
            <person name="Baumgarten S."/>
            <person name="Simakov O."/>
            <person name="Wilson M."/>
            <person name="Piel J."/>
            <person name="Ashoor H."/>
            <person name="Bougouffa S."/>
            <person name="Bajic V.B."/>
            <person name="Ryu T."/>
            <person name="Ravasi T."/>
            <person name="Bayer T."/>
            <person name="Micklem G."/>
            <person name="Kim H."/>
            <person name="Bhak J."/>
            <person name="Lajeunesse T.C."/>
            <person name="Voolstra C.R."/>
        </authorList>
    </citation>
    <scope>NUCLEOTIDE SEQUENCE [LARGE SCALE GENOMIC DNA]</scope>
    <source>
        <strain evidence="5 6">CCMP2467</strain>
    </source>
</reference>
<keyword evidence="4" id="KW-0732">Signal</keyword>
<dbReference type="GO" id="GO:0000139">
    <property type="term" value="C:Golgi membrane"/>
    <property type="evidence" value="ECO:0007669"/>
    <property type="project" value="TreeGrafter"/>
</dbReference>
<dbReference type="GO" id="GO:0001522">
    <property type="term" value="P:pseudouridine synthesis"/>
    <property type="evidence" value="ECO:0007669"/>
    <property type="project" value="InterPro"/>
</dbReference>
<evidence type="ECO:0000256" key="3">
    <source>
        <dbReference type="ARBA" id="ARBA00022679"/>
    </source>
</evidence>
<dbReference type="GO" id="GO:0003723">
    <property type="term" value="F:RNA binding"/>
    <property type="evidence" value="ECO:0007669"/>
    <property type="project" value="InterPro"/>
</dbReference>
<evidence type="ECO:0000256" key="4">
    <source>
        <dbReference type="SAM" id="SignalP"/>
    </source>
</evidence>
<dbReference type="Gene3D" id="3.30.2350.10">
    <property type="entry name" value="Pseudouridine synthase"/>
    <property type="match status" value="1"/>
</dbReference>
<organism evidence="5 6">
    <name type="scientific">Symbiodinium microadriaticum</name>
    <name type="common">Dinoflagellate</name>
    <name type="synonym">Zooxanthella microadriatica</name>
    <dbReference type="NCBI Taxonomy" id="2951"/>
    <lineage>
        <taxon>Eukaryota</taxon>
        <taxon>Sar</taxon>
        <taxon>Alveolata</taxon>
        <taxon>Dinophyceae</taxon>
        <taxon>Suessiales</taxon>
        <taxon>Symbiodiniaceae</taxon>
        <taxon>Symbiodinium</taxon>
    </lineage>
</organism>
<protein>
    <submittedName>
        <fullName evidence="5">MATH and LRR domain-containing protein</fullName>
    </submittedName>
</protein>
<feature type="chain" id="PRO_5013294202" evidence="4">
    <location>
        <begin position="23"/>
        <end position="651"/>
    </location>
</feature>
<sequence length="651" mass="74171">MRFRAFALFCLALRCHVGERMASRFALSLLAIRIRTGRRHQIRSHCAHIGHPTVYDGKYSTSSTSFGDAKWCEQNCLHRFQLLFRSREGLPRKMLAPLPEPFAKLLKVGSMLVSMRPSRQKTWSSPGGHSEAEARRRAGALRLVNAATACTDRLIVRLIDTGDQYAVKPDNLRTTKEEAEKLMESNLEDVSIYNPALQSEAQKLRESGKLDDLQNDPELQPIFEVLNSAMFRLRLYCWLFFADLASAEMQVSHAEVMPGPELPPCDNSEIKVAEECPNATSLGLVWSNFSQQLFAARAQLFGFSLSLAVSAVHKLLSQATNKFSDAFSCTAAVVSTYFTLARFLVLQGRLRRALAFLHLGFIFVRDRGFSECSTWPAAGWDVMLAGRSLTERVRLLDDESVLKLEPAHRVEGLRIAVVTICAYAADAPVRVLCEQNRQIYKALHGYDLYFFTDAAQILPNKAARMNVKDGIHKPFFWKVNAVKNILDTNKYDWVLWMDCDAFFMDPGRTIDSVITMYSGNLTSASRNTAWSHDFLQRWWESDILEGPGKEHNCSDQSTMLHALLHERAMNLDEIWDKYEAPIYPSEVRVARQEHLQSFHEATAATALSRAWRDGDFIKHHPGCHFYRLPCQWLYQEAQEIFYNKVVLLRQQ</sequence>
<dbReference type="InterPro" id="IPR029044">
    <property type="entry name" value="Nucleotide-diphossugar_trans"/>
</dbReference>
<dbReference type="PANTHER" id="PTHR31306:SF4">
    <property type="entry name" value="ALPHA-1,2-GALACTOSYLTRANSFERASE"/>
    <property type="match status" value="1"/>
</dbReference>
<keyword evidence="3" id="KW-0808">Transferase</keyword>
<evidence type="ECO:0000256" key="1">
    <source>
        <dbReference type="ARBA" id="ARBA00005664"/>
    </source>
</evidence>